<evidence type="ECO:0000313" key="2">
    <source>
        <dbReference type="EMBL" id="OQR83903.1"/>
    </source>
</evidence>
<name>A0A1V9YDS8_ACHHY</name>
<feature type="region of interest" description="Disordered" evidence="1">
    <location>
        <begin position="98"/>
        <end position="126"/>
    </location>
</feature>
<comment type="caution">
    <text evidence="2">The sequence shown here is derived from an EMBL/GenBank/DDBJ whole genome shotgun (WGS) entry which is preliminary data.</text>
</comment>
<feature type="region of interest" description="Disordered" evidence="1">
    <location>
        <begin position="326"/>
        <end position="346"/>
    </location>
</feature>
<reference evidence="2 3" key="1">
    <citation type="journal article" date="2014" name="Genome Biol. Evol.">
        <title>The secreted proteins of Achlya hypogyna and Thraustotheca clavata identify the ancestral oomycete secretome and reveal gene acquisitions by horizontal gene transfer.</title>
        <authorList>
            <person name="Misner I."/>
            <person name="Blouin N."/>
            <person name="Leonard G."/>
            <person name="Richards T.A."/>
            <person name="Lane C.E."/>
        </authorList>
    </citation>
    <scope>NUCLEOTIDE SEQUENCE [LARGE SCALE GENOMIC DNA]</scope>
    <source>
        <strain evidence="2 3">ATCC 48635</strain>
    </source>
</reference>
<proteinExistence type="predicted"/>
<keyword evidence="3" id="KW-1185">Reference proteome</keyword>
<evidence type="ECO:0000256" key="1">
    <source>
        <dbReference type="SAM" id="MobiDB-lite"/>
    </source>
</evidence>
<dbReference type="Proteomes" id="UP000243579">
    <property type="component" value="Unassembled WGS sequence"/>
</dbReference>
<gene>
    <name evidence="2" type="ORF">ACHHYP_14164</name>
</gene>
<sequence length="481" mass="49865">MSQVETTAPLDGVKRDSSIKLGSMTDLKRDSSIKFGSTTDIKRDSSIKLGSMTDIKTGSASDMKLGSSSSLVSKRDIGSKSGIEIRAVTDAKPSEIVASSVVSSKDTPATKDEAAGDATSAAPKEDLAAASTPGVFTNDAPVVKFGDKIVLEAKCVGAPADGGVLRFVHEGKGKNAQRVLAVPPTTGEHHDAVFVIAPLAGTAPQSELCYNQYFYLHVLDAKGGVQSLNNDPPGAGESIGLQATGTKGEMTCYFAKPNNNSKVQFNDSDLVITVHDSNRTRKHFNNTVTYYKRLKGTLGGYISSAKKGSAVTFTIRLAPDAATGELAAASDGTPTTSRTATAEKASPVVSADDLAAAEEAQTSVEIAQPQAEAYVAPEVVLSPPTLKQESSEIHDDDVVKMDTKSSVIQHNEARPPMADGPVVVPPVVSPHLAAMKPVSAKPTVATKSLVLAQAKAVPRDDNADNGDGLSPAACAACCTIS</sequence>
<dbReference type="AlphaFoldDB" id="A0A1V9YDS8"/>
<protein>
    <submittedName>
        <fullName evidence="2">Uncharacterized protein</fullName>
    </submittedName>
</protein>
<dbReference type="EMBL" id="JNBR01002050">
    <property type="protein sequence ID" value="OQR83903.1"/>
    <property type="molecule type" value="Genomic_DNA"/>
</dbReference>
<accession>A0A1V9YDS8</accession>
<dbReference type="OrthoDB" id="66552at2759"/>
<evidence type="ECO:0000313" key="3">
    <source>
        <dbReference type="Proteomes" id="UP000243579"/>
    </source>
</evidence>
<organism evidence="2 3">
    <name type="scientific">Achlya hypogyna</name>
    <name type="common">Oomycete</name>
    <name type="synonym">Protoachlya hypogyna</name>
    <dbReference type="NCBI Taxonomy" id="1202772"/>
    <lineage>
        <taxon>Eukaryota</taxon>
        <taxon>Sar</taxon>
        <taxon>Stramenopiles</taxon>
        <taxon>Oomycota</taxon>
        <taxon>Saprolegniomycetes</taxon>
        <taxon>Saprolegniales</taxon>
        <taxon>Achlyaceae</taxon>
        <taxon>Achlya</taxon>
    </lineage>
</organism>